<evidence type="ECO:0000313" key="1">
    <source>
        <dbReference type="EMBL" id="QBF76273.1"/>
    </source>
</evidence>
<dbReference type="EMBL" id="CP036170">
    <property type="protein sequence ID" value="QBF76273.1"/>
    <property type="molecule type" value="Genomic_DNA"/>
</dbReference>
<gene>
    <name evidence="1" type="ORF">HDCHBGLK_03690</name>
</gene>
<proteinExistence type="predicted"/>
<name>A0A494WX01_CLOS5</name>
<protein>
    <submittedName>
        <fullName evidence="1">Uncharacterized protein</fullName>
    </submittedName>
</protein>
<dbReference type="KEGG" id="csci:HDCHBGLK_03690"/>
<dbReference type="Proteomes" id="UP000289664">
    <property type="component" value="Chromosome"/>
</dbReference>
<keyword evidence="2" id="KW-1185">Reference proteome</keyword>
<dbReference type="AlphaFoldDB" id="A0A494WX01"/>
<sequence>MQAWVILSILHFSQLQVNKKSFDLYIKIYTMKKPEQTIVNYLISVDCEEFDIIQYEKSIKEFQLSAKRNGQTI</sequence>
<reference evidence="1 2" key="1">
    <citation type="journal article" date="2019" name="Appl. Environ. Microbiol.">
        <title>Clostridium scindens ATCC 35704: integration of nutritional requirements, the complete genome sequence, and global transcriptional responses to bile acids.</title>
        <authorList>
            <person name="Devendran S."/>
            <person name="Shrestha R."/>
            <person name="Alves J.M.P."/>
            <person name="Wolf P.G."/>
            <person name="Ly L."/>
            <person name="Hernandez A.G."/>
            <person name="Mendez-Garcia C."/>
            <person name="Inboden A."/>
            <person name="Wiley J."/>
            <person name="Paul O."/>
            <person name="Allen A."/>
            <person name="Springer E."/>
            <person name="Wright C.L."/>
            <person name="Fields C.J."/>
            <person name="Daniel S.L."/>
            <person name="Ridlon J.M."/>
        </authorList>
    </citation>
    <scope>NUCLEOTIDE SEQUENCE [LARGE SCALE GENOMIC DNA]</scope>
    <source>
        <strain evidence="1 2">ATCC 35704</strain>
    </source>
</reference>
<evidence type="ECO:0000313" key="2">
    <source>
        <dbReference type="Proteomes" id="UP000289664"/>
    </source>
</evidence>
<organism evidence="1 2">
    <name type="scientific">Clostridium scindens (strain ATCC 35704 / DSM 5676 / VPI 13733 / 19)</name>
    <dbReference type="NCBI Taxonomy" id="411468"/>
    <lineage>
        <taxon>Bacteria</taxon>
        <taxon>Bacillati</taxon>
        <taxon>Bacillota</taxon>
        <taxon>Clostridia</taxon>
        <taxon>Lachnospirales</taxon>
        <taxon>Lachnospiraceae</taxon>
    </lineage>
</organism>
<accession>A0A494WX01</accession>